<dbReference type="SUPFAM" id="SSF48065">
    <property type="entry name" value="DBL homology domain (DH-domain)"/>
    <property type="match status" value="1"/>
</dbReference>
<feature type="domain" description="DH" evidence="2">
    <location>
        <begin position="19"/>
        <end position="181"/>
    </location>
</feature>
<dbReference type="OrthoDB" id="6152532at2759"/>
<dbReference type="GO" id="GO:0005737">
    <property type="term" value="C:cytoplasm"/>
    <property type="evidence" value="ECO:0007669"/>
    <property type="project" value="TreeGrafter"/>
</dbReference>
<organism evidence="3 4">
    <name type="scientific">Drosophila lebanonensis</name>
    <name type="common">Fruit fly</name>
    <name type="synonym">Scaptodrosophila lebanonensis</name>
    <dbReference type="NCBI Taxonomy" id="7225"/>
    <lineage>
        <taxon>Eukaryota</taxon>
        <taxon>Metazoa</taxon>
        <taxon>Ecdysozoa</taxon>
        <taxon>Arthropoda</taxon>
        <taxon>Hexapoda</taxon>
        <taxon>Insecta</taxon>
        <taxon>Pterygota</taxon>
        <taxon>Neoptera</taxon>
        <taxon>Endopterygota</taxon>
        <taxon>Diptera</taxon>
        <taxon>Brachycera</taxon>
        <taxon>Muscomorpha</taxon>
        <taxon>Ephydroidea</taxon>
        <taxon>Drosophilidae</taxon>
        <taxon>Scaptodrosophila</taxon>
    </lineage>
</organism>
<dbReference type="InterPro" id="IPR035899">
    <property type="entry name" value="DBL_dom_sf"/>
</dbReference>
<dbReference type="InterPro" id="IPR051336">
    <property type="entry name" value="RhoGEF_Guanine_NuclExch_SF"/>
</dbReference>
<dbReference type="GO" id="GO:0005085">
    <property type="term" value="F:guanyl-nucleotide exchange factor activity"/>
    <property type="evidence" value="ECO:0007669"/>
    <property type="project" value="UniProtKB-KW"/>
</dbReference>
<keyword evidence="3" id="KW-1185">Reference proteome</keyword>
<dbReference type="AlphaFoldDB" id="A0A6J2U5S1"/>
<dbReference type="Proteomes" id="UP000504634">
    <property type="component" value="Unplaced"/>
</dbReference>
<accession>A0A6J2U5S1</accession>
<dbReference type="PANTHER" id="PTHR22826:SF209">
    <property type="entry name" value="DH DOMAIN-CONTAINING PROTEIN"/>
    <property type="match status" value="1"/>
</dbReference>
<sequence>MTSIKCEETAVRGESAEQCARFALHELLATEQQYVEDLSRGLERYGRIFEDQTTLPIGLQGKQQVLLANVAQISALHRHEVLPLMLQHQQHLEKLFDRWRELLERGLFYCYVVFTASQRASLLLYDTNEPYFKHLQIKLGDPLGIRSFLLKPVQRIAKYPLLLSKFIEAFYNNREVISKRLFEVACRLEFRLRELLDTANQSDLLNDINHFNAFNILCANNFITVGEFLVNDVTLRRNYSCKLFVFNTCLIHAEVTGKKLLYRGKFIVPDVSFNAKSRSFVLCNKQRECEFSCNPGTIQKWEAIVRQLLERYAMVTRCTSNSDPTEKAISKVDYESAATLPVEQTTDADAWLFVEQDVSRRTTWYTES</sequence>
<evidence type="ECO:0000313" key="4">
    <source>
        <dbReference type="RefSeq" id="XP_030382497.1"/>
    </source>
</evidence>
<protein>
    <submittedName>
        <fullName evidence="4">Rho guanine nucleotide exchange factor 25-like</fullName>
    </submittedName>
</protein>
<dbReference type="Pfam" id="PF00621">
    <property type="entry name" value="RhoGEF"/>
    <property type="match status" value="1"/>
</dbReference>
<keyword evidence="1" id="KW-0344">Guanine-nucleotide releasing factor</keyword>
<name>A0A6J2U5S1_DROLE</name>
<dbReference type="PANTHER" id="PTHR22826">
    <property type="entry name" value="RHO GUANINE EXCHANGE FACTOR-RELATED"/>
    <property type="match status" value="1"/>
</dbReference>
<evidence type="ECO:0000256" key="1">
    <source>
        <dbReference type="ARBA" id="ARBA00022658"/>
    </source>
</evidence>
<dbReference type="RefSeq" id="XP_030382497.1">
    <property type="nucleotide sequence ID" value="XM_030526637.1"/>
</dbReference>
<dbReference type="PROSITE" id="PS50010">
    <property type="entry name" value="DH_2"/>
    <property type="match status" value="1"/>
</dbReference>
<dbReference type="GeneID" id="115630010"/>
<dbReference type="Gene3D" id="1.20.900.10">
    <property type="entry name" value="Dbl homology (DH) domain"/>
    <property type="match status" value="1"/>
</dbReference>
<proteinExistence type="predicted"/>
<dbReference type="InterPro" id="IPR000219">
    <property type="entry name" value="DH_dom"/>
</dbReference>
<evidence type="ECO:0000259" key="2">
    <source>
        <dbReference type="PROSITE" id="PS50010"/>
    </source>
</evidence>
<reference evidence="4" key="1">
    <citation type="submission" date="2025-08" db="UniProtKB">
        <authorList>
            <consortium name="RefSeq"/>
        </authorList>
    </citation>
    <scope>IDENTIFICATION</scope>
    <source>
        <strain evidence="4">11010-0011.00</strain>
        <tissue evidence="4">Whole body</tissue>
    </source>
</reference>
<dbReference type="SMART" id="SM00325">
    <property type="entry name" value="RhoGEF"/>
    <property type="match status" value="1"/>
</dbReference>
<gene>
    <name evidence="4" type="primary">LOC115630010</name>
</gene>
<evidence type="ECO:0000313" key="3">
    <source>
        <dbReference type="Proteomes" id="UP000504634"/>
    </source>
</evidence>